<evidence type="ECO:0000256" key="2">
    <source>
        <dbReference type="ARBA" id="ARBA00022475"/>
    </source>
</evidence>
<evidence type="ECO:0000256" key="5">
    <source>
        <dbReference type="ARBA" id="ARBA00023136"/>
    </source>
</evidence>
<organism evidence="7 8">
    <name type="scientific">Mesobacillus boroniphilus</name>
    <dbReference type="NCBI Taxonomy" id="308892"/>
    <lineage>
        <taxon>Bacteria</taxon>
        <taxon>Bacillati</taxon>
        <taxon>Bacillota</taxon>
        <taxon>Bacilli</taxon>
        <taxon>Bacillales</taxon>
        <taxon>Bacillaceae</taxon>
        <taxon>Mesobacillus</taxon>
    </lineage>
</organism>
<evidence type="ECO:0000313" key="8">
    <source>
        <dbReference type="Proteomes" id="UP000761411"/>
    </source>
</evidence>
<evidence type="ECO:0000256" key="3">
    <source>
        <dbReference type="ARBA" id="ARBA00022692"/>
    </source>
</evidence>
<keyword evidence="5 6" id="KW-0472">Membrane</keyword>
<reference evidence="7 8" key="1">
    <citation type="journal article" date="2021" name="Microorganisms">
        <title>Bacterial Dimethylsulfoniopropionate Biosynthesis in the East China Sea.</title>
        <authorList>
            <person name="Liu J."/>
            <person name="Zhang Y."/>
            <person name="Liu J."/>
            <person name="Zhong H."/>
            <person name="Williams B.T."/>
            <person name="Zheng Y."/>
            <person name="Curson A.R.J."/>
            <person name="Sun C."/>
            <person name="Sun H."/>
            <person name="Song D."/>
            <person name="Wagner Mackenzie B."/>
            <person name="Bermejo Martinez A."/>
            <person name="Todd J.D."/>
            <person name="Zhang X.H."/>
        </authorList>
    </citation>
    <scope>NUCLEOTIDE SEQUENCE [LARGE SCALE GENOMIC DNA]</scope>
    <source>
        <strain evidence="7 8">ESS08</strain>
    </source>
</reference>
<feature type="transmembrane region" description="Helical" evidence="6">
    <location>
        <begin position="44"/>
        <end position="69"/>
    </location>
</feature>
<keyword evidence="4 6" id="KW-1133">Transmembrane helix</keyword>
<dbReference type="CDD" id="cd06173">
    <property type="entry name" value="MFS_MefA_like"/>
    <property type="match status" value="1"/>
</dbReference>
<feature type="transmembrane region" description="Helical" evidence="6">
    <location>
        <begin position="175"/>
        <end position="195"/>
    </location>
</feature>
<name>A0A944CIZ5_9BACI</name>
<feature type="transmembrane region" description="Helical" evidence="6">
    <location>
        <begin position="81"/>
        <end position="100"/>
    </location>
</feature>
<feature type="transmembrane region" description="Helical" evidence="6">
    <location>
        <begin position="326"/>
        <end position="349"/>
    </location>
</feature>
<keyword evidence="8" id="KW-1185">Reference proteome</keyword>
<dbReference type="SUPFAM" id="SSF103473">
    <property type="entry name" value="MFS general substrate transporter"/>
    <property type="match status" value="1"/>
</dbReference>
<dbReference type="GO" id="GO:0022857">
    <property type="term" value="F:transmembrane transporter activity"/>
    <property type="evidence" value="ECO:0007669"/>
    <property type="project" value="InterPro"/>
</dbReference>
<dbReference type="InterPro" id="IPR036259">
    <property type="entry name" value="MFS_trans_sf"/>
</dbReference>
<keyword evidence="2" id="KW-1003">Cell membrane</keyword>
<keyword evidence="3 6" id="KW-0812">Transmembrane</keyword>
<feature type="transmembrane region" description="Helical" evidence="6">
    <location>
        <begin position="12"/>
        <end position="38"/>
    </location>
</feature>
<dbReference type="Gene3D" id="1.20.1250.20">
    <property type="entry name" value="MFS general substrate transporter like domains"/>
    <property type="match status" value="1"/>
</dbReference>
<dbReference type="GO" id="GO:0005886">
    <property type="term" value="C:plasma membrane"/>
    <property type="evidence" value="ECO:0007669"/>
    <property type="project" value="UniProtKB-SubCell"/>
</dbReference>
<dbReference type="PANTHER" id="PTHR23513">
    <property type="entry name" value="INTEGRAL MEMBRANE EFFLUX PROTEIN-RELATED"/>
    <property type="match status" value="1"/>
</dbReference>
<protein>
    <submittedName>
        <fullName evidence="7">MFS transporter</fullName>
    </submittedName>
</protein>
<feature type="transmembrane region" description="Helical" evidence="6">
    <location>
        <begin position="301"/>
        <end position="320"/>
    </location>
</feature>
<sequence>MKGNSKKTTRNVIVMITNDFIATVGNSIFSILVMWYIFEQSGSALYTAIAGSFIHITNFLIGPVAGVFVDRSKYPIRILSFALLTNAFLLLFLGFGIQIFSDWKALALLLVIMFLRDASYAFTTPAETKIIPNLVPEKQISTLYGYRTSSTQLSGLLGNALSGFVILMFGITGAIYLNSVTFFISAFILGMLIPLKEFTGKNKSDIRVGFNKNIKSIIQEIRDGVIVIYKHEKLRTIVMITMMMNVASLVGPLYVVYINDHLQEGAEAYGILQAVGLIGGVSAGIANRFVNKKMKPSMQIVVFYFITGCLFALLGWMSSIQFVLPIVFFLTFSLSLASISLYSVTILLIPEEYRGRISATIQALSVMVIPISNILGGIFADIIAVENVFKFAGVWVVFVSYLCFRNRNIYNHSENTNEAASL</sequence>
<dbReference type="RefSeq" id="WP_213367465.1">
    <property type="nucleotide sequence ID" value="NZ_QTKX01000001.1"/>
</dbReference>
<proteinExistence type="predicted"/>
<feature type="transmembrane region" description="Helical" evidence="6">
    <location>
        <begin position="361"/>
        <end position="382"/>
    </location>
</feature>
<dbReference type="InterPro" id="IPR011701">
    <property type="entry name" value="MFS"/>
</dbReference>
<feature type="transmembrane region" description="Helical" evidence="6">
    <location>
        <begin position="269"/>
        <end position="289"/>
    </location>
</feature>
<dbReference type="EMBL" id="QTKX01000001">
    <property type="protein sequence ID" value="MBS8263939.1"/>
    <property type="molecule type" value="Genomic_DNA"/>
</dbReference>
<evidence type="ECO:0000256" key="6">
    <source>
        <dbReference type="SAM" id="Phobius"/>
    </source>
</evidence>
<evidence type="ECO:0000256" key="4">
    <source>
        <dbReference type="ARBA" id="ARBA00022989"/>
    </source>
</evidence>
<feature type="transmembrane region" description="Helical" evidence="6">
    <location>
        <begin position="237"/>
        <end position="257"/>
    </location>
</feature>
<comment type="caution">
    <text evidence="7">The sequence shown here is derived from an EMBL/GenBank/DDBJ whole genome shotgun (WGS) entry which is preliminary data.</text>
</comment>
<dbReference type="Pfam" id="PF07690">
    <property type="entry name" value="MFS_1"/>
    <property type="match status" value="1"/>
</dbReference>
<dbReference type="Proteomes" id="UP000761411">
    <property type="component" value="Unassembled WGS sequence"/>
</dbReference>
<evidence type="ECO:0000313" key="7">
    <source>
        <dbReference type="EMBL" id="MBS8263939.1"/>
    </source>
</evidence>
<comment type="subcellular location">
    <subcellularLocation>
        <location evidence="1">Cell membrane</location>
        <topology evidence="1">Multi-pass membrane protein</topology>
    </subcellularLocation>
</comment>
<dbReference type="PANTHER" id="PTHR23513:SF6">
    <property type="entry name" value="MAJOR FACILITATOR SUPERFAMILY ASSOCIATED DOMAIN-CONTAINING PROTEIN"/>
    <property type="match status" value="1"/>
</dbReference>
<evidence type="ECO:0000256" key="1">
    <source>
        <dbReference type="ARBA" id="ARBA00004651"/>
    </source>
</evidence>
<dbReference type="AlphaFoldDB" id="A0A944CIZ5"/>
<gene>
    <name evidence="7" type="ORF">DYI25_05760</name>
</gene>
<accession>A0A944CIZ5</accession>